<feature type="region of interest" description="Disordered" evidence="6">
    <location>
        <begin position="89"/>
        <end position="114"/>
    </location>
</feature>
<evidence type="ECO:0000313" key="8">
    <source>
        <dbReference type="EMBL" id="OSM00370.1"/>
    </source>
</evidence>
<reference evidence="8 9" key="1">
    <citation type="journal article" date="2016" name="BMC Genomics">
        <title>Combined genomic and structural analyses of a cultured magnetotactic bacterium reveals its niche adaptation to a dynamic environment.</title>
        <authorList>
            <person name="Araujo A.C."/>
            <person name="Morillo V."/>
            <person name="Cypriano J."/>
            <person name="Teixeira L.C."/>
            <person name="Leao P."/>
            <person name="Lyra S."/>
            <person name="Almeida L.G."/>
            <person name="Bazylinski D.A."/>
            <person name="Vasconcellos A.T."/>
            <person name="Abreu F."/>
            <person name="Lins U."/>
        </authorList>
    </citation>
    <scope>NUCLEOTIDE SEQUENCE [LARGE SCALE GENOMIC DNA]</scope>
    <source>
        <strain evidence="8 9">IT-1</strain>
    </source>
</reference>
<accession>A0A1Y2JZL9</accession>
<evidence type="ECO:0000313" key="9">
    <source>
        <dbReference type="Proteomes" id="UP000194003"/>
    </source>
</evidence>
<evidence type="ECO:0000256" key="1">
    <source>
        <dbReference type="ARBA" id="ARBA00004236"/>
    </source>
</evidence>
<dbReference type="EMBL" id="LVJN01000021">
    <property type="protein sequence ID" value="OSM00370.1"/>
    <property type="molecule type" value="Genomic_DNA"/>
</dbReference>
<evidence type="ECO:0000256" key="2">
    <source>
        <dbReference type="ARBA" id="ARBA00022475"/>
    </source>
</evidence>
<dbReference type="AlphaFoldDB" id="A0A1Y2JZL9"/>
<keyword evidence="2" id="KW-1003">Cell membrane</keyword>
<evidence type="ECO:0000256" key="5">
    <source>
        <dbReference type="ARBA" id="ARBA00023136"/>
    </source>
</evidence>
<keyword evidence="8" id="KW-0969">Cilium</keyword>
<comment type="subcellular location">
    <subcellularLocation>
        <location evidence="1">Cell membrane</location>
    </subcellularLocation>
</comment>
<dbReference type="Proteomes" id="UP000194003">
    <property type="component" value="Unassembled WGS sequence"/>
</dbReference>
<name>A0A1Y2JZL9_9PROT</name>
<sequence length="114" mass="11984">MKPQQPPINLMEEAVRIAGYLLALIAVAALVIQINKRLQPKLGASGVIQVLASRALGPGVGVRLVQVGSRAWLLGVGKDRINLLAELSSQETEQARRTAGLKDDPSAKPPSSAA</sequence>
<gene>
    <name evidence="8" type="ORF">MAIT1_00871</name>
</gene>
<keyword evidence="3 7" id="KW-0812">Transmembrane</keyword>
<feature type="compositionally biased region" description="Basic and acidic residues" evidence="6">
    <location>
        <begin position="93"/>
        <end position="106"/>
    </location>
</feature>
<proteinExistence type="predicted"/>
<evidence type="ECO:0000256" key="7">
    <source>
        <dbReference type="SAM" id="Phobius"/>
    </source>
</evidence>
<evidence type="ECO:0000256" key="6">
    <source>
        <dbReference type="SAM" id="MobiDB-lite"/>
    </source>
</evidence>
<feature type="transmembrane region" description="Helical" evidence="7">
    <location>
        <begin position="14"/>
        <end position="32"/>
    </location>
</feature>
<keyword evidence="8" id="KW-0966">Cell projection</keyword>
<dbReference type="GO" id="GO:0044781">
    <property type="term" value="P:bacterial-type flagellum organization"/>
    <property type="evidence" value="ECO:0007669"/>
    <property type="project" value="InterPro"/>
</dbReference>
<protein>
    <submittedName>
        <fullName evidence="8">Putative flagellar protein FliO/FliZ</fullName>
    </submittedName>
</protein>
<keyword evidence="8" id="KW-0282">Flagellum</keyword>
<keyword evidence="4 7" id="KW-1133">Transmembrane helix</keyword>
<keyword evidence="5 7" id="KW-0472">Membrane</keyword>
<dbReference type="STRING" id="1434232.MAIT1_00871"/>
<evidence type="ECO:0000256" key="3">
    <source>
        <dbReference type="ARBA" id="ARBA00022692"/>
    </source>
</evidence>
<evidence type="ECO:0000256" key="4">
    <source>
        <dbReference type="ARBA" id="ARBA00022989"/>
    </source>
</evidence>
<dbReference type="GO" id="GO:0016020">
    <property type="term" value="C:membrane"/>
    <property type="evidence" value="ECO:0007669"/>
    <property type="project" value="InterPro"/>
</dbReference>
<dbReference type="Pfam" id="PF04347">
    <property type="entry name" value="FliO"/>
    <property type="match status" value="1"/>
</dbReference>
<comment type="caution">
    <text evidence="8">The sequence shown here is derived from an EMBL/GenBank/DDBJ whole genome shotgun (WGS) entry which is preliminary data.</text>
</comment>
<dbReference type="InterPro" id="IPR022781">
    <property type="entry name" value="Flagellar_biosynth_FliO"/>
</dbReference>
<keyword evidence="9" id="KW-1185">Reference proteome</keyword>
<organism evidence="8 9">
    <name type="scientific">Magnetofaba australis IT-1</name>
    <dbReference type="NCBI Taxonomy" id="1434232"/>
    <lineage>
        <taxon>Bacteria</taxon>
        <taxon>Pseudomonadati</taxon>
        <taxon>Pseudomonadota</taxon>
        <taxon>Magnetococcia</taxon>
        <taxon>Magnetococcales</taxon>
        <taxon>Magnetococcaceae</taxon>
        <taxon>Magnetofaba</taxon>
    </lineage>
</organism>